<dbReference type="RefSeq" id="WP_130414532.1">
    <property type="nucleotide sequence ID" value="NZ_SGWX01000001.1"/>
</dbReference>
<dbReference type="OrthoDB" id="5140755at2"/>
<comment type="caution">
    <text evidence="1">The sequence shown here is derived from an EMBL/GenBank/DDBJ whole genome shotgun (WGS) entry which is preliminary data.</text>
</comment>
<evidence type="ECO:0000313" key="2">
    <source>
        <dbReference type="Proteomes" id="UP000293852"/>
    </source>
</evidence>
<name>A0A4V2EY40_9MICO</name>
<proteinExistence type="predicted"/>
<keyword evidence="2" id="KW-1185">Reference proteome</keyword>
<sequence length="320" mass="34457">MTTVLDSARALADAVGAATITVLEMPRATTIPAGIRPTPFDPDAYDYSDLPPRTVAFDGTSPEQAIAQVRGVIEYAAINSPRSLQKRIGPSEIGNPCDHCLAAKLAGWAETEDGIAWLPFVGTAVHAELERIVNAYETSRNAMHTTGRRWLCEQRVTVGQIGGVDITGSTDLFDVAAGMPVDHKIVGPTKIKKVKSHGPGPTYRVQAHAYGRGWVAAGYEVRHVAIWFLPRNDMRGFDGGLLWHEPYQEQIAVDALARANRLHANLTALAALGTAARDAWISSLPRDPDCFDCARYPDRPAGLAAPGHRPQSDTLAGLIP</sequence>
<reference evidence="1 2" key="1">
    <citation type="submission" date="2019-02" db="EMBL/GenBank/DDBJ databases">
        <title>Sequencing the genomes of 1000 actinobacteria strains.</title>
        <authorList>
            <person name="Klenk H.-P."/>
        </authorList>
    </citation>
    <scope>NUCLEOTIDE SEQUENCE [LARGE SCALE GENOMIC DNA]</scope>
    <source>
        <strain evidence="1 2">DSM 16932</strain>
    </source>
</reference>
<protein>
    <submittedName>
        <fullName evidence="1">Uncharacterized protein</fullName>
    </submittedName>
</protein>
<accession>A0A4V2EY40</accession>
<dbReference type="EMBL" id="SGWX01000001">
    <property type="protein sequence ID" value="RZS61660.1"/>
    <property type="molecule type" value="Genomic_DNA"/>
</dbReference>
<gene>
    <name evidence="1" type="ORF">EV386_1970</name>
</gene>
<evidence type="ECO:0000313" key="1">
    <source>
        <dbReference type="EMBL" id="RZS61660.1"/>
    </source>
</evidence>
<dbReference type="AlphaFoldDB" id="A0A4V2EY40"/>
<organism evidence="1 2">
    <name type="scientific">Xylanimonas ulmi</name>
    <dbReference type="NCBI Taxonomy" id="228973"/>
    <lineage>
        <taxon>Bacteria</taxon>
        <taxon>Bacillati</taxon>
        <taxon>Actinomycetota</taxon>
        <taxon>Actinomycetes</taxon>
        <taxon>Micrococcales</taxon>
        <taxon>Promicromonosporaceae</taxon>
        <taxon>Xylanimonas</taxon>
    </lineage>
</organism>
<dbReference type="Proteomes" id="UP000293852">
    <property type="component" value="Unassembled WGS sequence"/>
</dbReference>